<dbReference type="Pfam" id="PF11848">
    <property type="entry name" value="DUF3368"/>
    <property type="match status" value="1"/>
</dbReference>
<dbReference type="EMBL" id="QKYN01000028">
    <property type="protein sequence ID" value="RAG86381.1"/>
    <property type="molecule type" value="Genomic_DNA"/>
</dbReference>
<evidence type="ECO:0000313" key="2">
    <source>
        <dbReference type="EMBL" id="RAG86381.1"/>
    </source>
</evidence>
<comment type="caution">
    <text evidence="2">The sequence shown here is derived from an EMBL/GenBank/DDBJ whole genome shotgun (WGS) entry which is preliminary data.</text>
</comment>
<sequence length="189" mass="21568">MTGRTQWWFPDNTVLCNFAAVDRLTLLEKVLDGRGRWSEAVAHEARLSARHLPPLTGLVERSSLGEPIEITDTDVRGEVERLRRAVFGGDRRRPTQHLGEAETLALITKEPEFRRSVWISDDRDAARYARRRGVTTLETYDLVAAAARERLLTPSEAHELLHRMTETGRHLHRTSSGPEEFAPRLPDNR</sequence>
<proteinExistence type="predicted"/>
<dbReference type="Proteomes" id="UP000248889">
    <property type="component" value="Unassembled WGS sequence"/>
</dbReference>
<gene>
    <name evidence="2" type="ORF">DN069_07090</name>
</gene>
<evidence type="ECO:0000313" key="3">
    <source>
        <dbReference type="Proteomes" id="UP000248889"/>
    </source>
</evidence>
<dbReference type="RefSeq" id="WP_111499981.1">
    <property type="nucleotide sequence ID" value="NZ_QKYN01000028.1"/>
</dbReference>
<evidence type="ECO:0008006" key="4">
    <source>
        <dbReference type="Google" id="ProtNLM"/>
    </source>
</evidence>
<dbReference type="AlphaFoldDB" id="A0A2X0ISY5"/>
<keyword evidence="3" id="KW-1185">Reference proteome</keyword>
<reference evidence="2 3" key="1">
    <citation type="submission" date="2018-06" db="EMBL/GenBank/DDBJ databases">
        <title>Streptacidiphilus pinicola sp. nov., isolated from pine grove soil.</title>
        <authorList>
            <person name="Roh S.G."/>
            <person name="Park S."/>
            <person name="Kim M.-K."/>
            <person name="Yun B.-R."/>
            <person name="Park J."/>
            <person name="Kim M.J."/>
            <person name="Kim Y.S."/>
            <person name="Kim S.B."/>
        </authorList>
    </citation>
    <scope>NUCLEOTIDE SEQUENCE [LARGE SCALE GENOMIC DNA]</scope>
    <source>
        <strain evidence="2 3">MMS16-CNU450</strain>
    </source>
</reference>
<organism evidence="2 3">
    <name type="scientific">Streptacidiphilus pinicola</name>
    <dbReference type="NCBI Taxonomy" id="2219663"/>
    <lineage>
        <taxon>Bacteria</taxon>
        <taxon>Bacillati</taxon>
        <taxon>Actinomycetota</taxon>
        <taxon>Actinomycetes</taxon>
        <taxon>Kitasatosporales</taxon>
        <taxon>Streptomycetaceae</taxon>
        <taxon>Streptacidiphilus</taxon>
    </lineage>
</organism>
<protein>
    <recommendedName>
        <fullName evidence="4">PIN domain-containing protein</fullName>
    </recommendedName>
</protein>
<name>A0A2X0ISY5_9ACTN</name>
<dbReference type="InterPro" id="IPR021799">
    <property type="entry name" value="PIN-like_prokaryotic"/>
</dbReference>
<accession>A0A2X0ISY5</accession>
<feature type="region of interest" description="Disordered" evidence="1">
    <location>
        <begin position="167"/>
        <end position="189"/>
    </location>
</feature>
<evidence type="ECO:0000256" key="1">
    <source>
        <dbReference type="SAM" id="MobiDB-lite"/>
    </source>
</evidence>
<dbReference type="OrthoDB" id="3733361at2"/>